<reference evidence="1" key="1">
    <citation type="submission" date="2014-11" db="EMBL/GenBank/DDBJ databases">
        <authorList>
            <person name="Otto D Thomas"/>
            <person name="Naeem Raeece"/>
        </authorList>
    </citation>
    <scope>NUCLEOTIDE SEQUENCE</scope>
</reference>
<sequence>MAASASASSASATQGLQVDVRKIRNQLEALQVRIGGDCRDEKKHVAVLMLSGSLSPIHNGHVGMMELARLVLQRRGIEVVGEYGTRDGQELSEVAVEDLLGIQRVLP</sequence>
<proteinExistence type="predicted"/>
<accession>A0A0G4HX51</accession>
<evidence type="ECO:0000313" key="1">
    <source>
        <dbReference type="EMBL" id="CEM49072.1"/>
    </source>
</evidence>
<dbReference type="InterPro" id="IPR014729">
    <property type="entry name" value="Rossmann-like_a/b/a_fold"/>
</dbReference>
<dbReference type="Gene3D" id="3.40.50.620">
    <property type="entry name" value="HUPs"/>
    <property type="match status" value="1"/>
</dbReference>
<organism evidence="1">
    <name type="scientific">Chromera velia CCMP2878</name>
    <dbReference type="NCBI Taxonomy" id="1169474"/>
    <lineage>
        <taxon>Eukaryota</taxon>
        <taxon>Sar</taxon>
        <taxon>Alveolata</taxon>
        <taxon>Colpodellida</taxon>
        <taxon>Chromeraceae</taxon>
        <taxon>Chromera</taxon>
    </lineage>
</organism>
<gene>
    <name evidence="1" type="ORF">Cvel_32989</name>
</gene>
<dbReference type="VEuPathDB" id="CryptoDB:Cvel_32989"/>
<dbReference type="AlphaFoldDB" id="A0A0G4HX51"/>
<name>A0A0G4HX51_9ALVE</name>
<evidence type="ECO:0008006" key="2">
    <source>
        <dbReference type="Google" id="ProtNLM"/>
    </source>
</evidence>
<protein>
    <recommendedName>
        <fullName evidence="2">Cytidyltransferase-like domain-containing protein</fullName>
    </recommendedName>
</protein>
<dbReference type="EMBL" id="CDMZ01004226">
    <property type="protein sequence ID" value="CEM49072.1"/>
    <property type="molecule type" value="Genomic_DNA"/>
</dbReference>